<proteinExistence type="predicted"/>
<sequence length="103" mass="10813">MDATSCLVSGHGPTGQGTVYGGKDITSHSNIIFSNGGLDPWSAGGVTYNISSSLVSIVIPDGAHHLDLRYSNAHDPASVRAARALEVKYFRDWIKQAARAASA</sequence>
<evidence type="ECO:0000313" key="1">
    <source>
        <dbReference type="EMBL" id="TMS07490.1"/>
    </source>
</evidence>
<comment type="caution">
    <text evidence="1">The sequence shown here is derived from an EMBL/GenBank/DDBJ whole genome shotgun (WGS) entry which is preliminary data.</text>
</comment>
<evidence type="ECO:0000313" key="2">
    <source>
        <dbReference type="Proteomes" id="UP000793456"/>
    </source>
</evidence>
<dbReference type="EMBL" id="CM011691">
    <property type="protein sequence ID" value="TMS07490.1"/>
    <property type="molecule type" value="Genomic_DNA"/>
</dbReference>
<gene>
    <name evidence="1" type="ORF">E3U43_011583</name>
</gene>
<organism evidence="1 2">
    <name type="scientific">Larimichthys crocea</name>
    <name type="common">Large yellow croaker</name>
    <name type="synonym">Pseudosciaena crocea</name>
    <dbReference type="NCBI Taxonomy" id="215358"/>
    <lineage>
        <taxon>Eukaryota</taxon>
        <taxon>Metazoa</taxon>
        <taxon>Chordata</taxon>
        <taxon>Craniata</taxon>
        <taxon>Vertebrata</taxon>
        <taxon>Euteleostomi</taxon>
        <taxon>Actinopterygii</taxon>
        <taxon>Neopterygii</taxon>
        <taxon>Teleostei</taxon>
        <taxon>Neoteleostei</taxon>
        <taxon>Acanthomorphata</taxon>
        <taxon>Eupercaria</taxon>
        <taxon>Sciaenidae</taxon>
        <taxon>Larimichthys</taxon>
    </lineage>
</organism>
<keyword evidence="2" id="KW-1185">Reference proteome</keyword>
<dbReference type="Proteomes" id="UP000793456">
    <property type="component" value="Chromosome XVIII"/>
</dbReference>
<reference evidence="1" key="1">
    <citation type="submission" date="2018-11" db="EMBL/GenBank/DDBJ databases">
        <title>The sequence and de novo assembly of Larimichthys crocea genome using PacBio and Hi-C technologies.</title>
        <authorList>
            <person name="Xu P."/>
            <person name="Chen B."/>
            <person name="Zhou Z."/>
            <person name="Ke Q."/>
            <person name="Wu Y."/>
            <person name="Bai H."/>
            <person name="Pu F."/>
        </authorList>
    </citation>
    <scope>NUCLEOTIDE SEQUENCE</scope>
    <source>
        <tissue evidence="1">Muscle</tissue>
    </source>
</reference>
<name>A0ACD3QK61_LARCR</name>
<accession>A0ACD3QK61</accession>
<protein>
    <submittedName>
        <fullName evidence="1">Uncharacterized protein</fullName>
    </submittedName>
</protein>